<dbReference type="EMBL" id="PDSK01000034">
    <property type="protein sequence ID" value="PIE35741.1"/>
    <property type="molecule type" value="Genomic_DNA"/>
</dbReference>
<dbReference type="SUPFAM" id="SSF55073">
    <property type="entry name" value="Nucleotide cyclase"/>
    <property type="match status" value="1"/>
</dbReference>
<dbReference type="InterPro" id="IPR029787">
    <property type="entry name" value="Nucleotide_cyclase"/>
</dbReference>
<dbReference type="AlphaFoldDB" id="A0A2G6KJA1"/>
<evidence type="ECO:0000313" key="4">
    <source>
        <dbReference type="Proteomes" id="UP000230821"/>
    </source>
</evidence>
<dbReference type="PROSITE" id="PS50887">
    <property type="entry name" value="GGDEF"/>
    <property type="match status" value="1"/>
</dbReference>
<dbReference type="GO" id="GO:0052621">
    <property type="term" value="F:diguanylate cyclase activity"/>
    <property type="evidence" value="ECO:0007669"/>
    <property type="project" value="TreeGrafter"/>
</dbReference>
<evidence type="ECO:0000256" key="1">
    <source>
        <dbReference type="SAM" id="Phobius"/>
    </source>
</evidence>
<dbReference type="Pfam" id="PF00990">
    <property type="entry name" value="GGDEF"/>
    <property type="match status" value="1"/>
</dbReference>
<organism evidence="3 4">
    <name type="scientific">candidate division KSB3 bacterium</name>
    <dbReference type="NCBI Taxonomy" id="2044937"/>
    <lineage>
        <taxon>Bacteria</taxon>
        <taxon>candidate division KSB3</taxon>
    </lineage>
</organism>
<dbReference type="GO" id="GO:0005886">
    <property type="term" value="C:plasma membrane"/>
    <property type="evidence" value="ECO:0007669"/>
    <property type="project" value="TreeGrafter"/>
</dbReference>
<dbReference type="InterPro" id="IPR050469">
    <property type="entry name" value="Diguanylate_Cyclase"/>
</dbReference>
<reference evidence="3 4" key="1">
    <citation type="submission" date="2017-10" db="EMBL/GenBank/DDBJ databases">
        <title>Novel microbial diversity and functional potential in the marine mammal oral microbiome.</title>
        <authorList>
            <person name="Dudek N.K."/>
            <person name="Sun C.L."/>
            <person name="Burstein D."/>
            <person name="Kantor R.S."/>
            <person name="Aliaga Goltsman D.S."/>
            <person name="Bik E.M."/>
            <person name="Thomas B.C."/>
            <person name="Banfield J.F."/>
            <person name="Relman D.A."/>
        </authorList>
    </citation>
    <scope>NUCLEOTIDE SEQUENCE [LARGE SCALE GENOMIC DNA]</scope>
    <source>
        <strain evidence="3">DOLJORAL78_47_16</strain>
    </source>
</reference>
<feature type="transmembrane region" description="Helical" evidence="1">
    <location>
        <begin position="53"/>
        <end position="75"/>
    </location>
</feature>
<evidence type="ECO:0000259" key="2">
    <source>
        <dbReference type="PROSITE" id="PS50887"/>
    </source>
</evidence>
<feature type="transmembrane region" description="Helical" evidence="1">
    <location>
        <begin position="259"/>
        <end position="280"/>
    </location>
</feature>
<sequence length="501" mass="56948">MQRSNLPEINLFALSPTQHTIFQSHRKILDKLSKCLHQETGVVFIHDRNQKGAFVTTLTAFFVNVAFYAIFPLYFTTIKTQARIVAFYMYISIVLVLGGLAGVVYSFTLAESIHISGGNLAYGAFMMSTVMLIIIERDVATFRNMIRLVILVVLFVFLGFNFLAWLLESRTVLNPFLVPAEIFRVSLWVLILGGVLILGELLLLLFIFLQVRKFVENIAALSLIYTIAFIVILCADGTLFPLLAFGLSPELIDIIFGNVSGKVVLASCYSVPMLLFYVVFRKNFSQFLDTPLQMKDLIRAPRGKLLETIYHYELRQQKLQRDNLELEQLSGYDELTRLANRRKFEQTFEAEWSRCRRNASPITLAIGDIDFFKQYNDFYGHQQGDECLKTTAALWGDIFKRPPDLAARIGGEEFAIILPDTPLEQSISNLQQFLKRLQQQNIPHSKSTVAAHVTMSIGVAGMVPHKDTSPKELFIEADQRLYAAKYGGRNRIIFDNPTPRQ</sequence>
<keyword evidence="1" id="KW-0472">Membrane</keyword>
<dbReference type="Pfam" id="PF20973">
    <property type="entry name" value="VUPS"/>
    <property type="match status" value="1"/>
</dbReference>
<evidence type="ECO:0000313" key="3">
    <source>
        <dbReference type="EMBL" id="PIE35741.1"/>
    </source>
</evidence>
<dbReference type="InterPro" id="IPR043128">
    <property type="entry name" value="Rev_trsase/Diguanyl_cyclase"/>
</dbReference>
<dbReference type="Proteomes" id="UP000230821">
    <property type="component" value="Unassembled WGS sequence"/>
</dbReference>
<gene>
    <name evidence="3" type="ORF">CSA56_02920</name>
</gene>
<feature type="transmembrane region" description="Helical" evidence="1">
    <location>
        <begin position="87"/>
        <end position="107"/>
    </location>
</feature>
<name>A0A2G6KJA1_9BACT</name>
<feature type="transmembrane region" description="Helical" evidence="1">
    <location>
        <begin position="223"/>
        <end position="247"/>
    </location>
</feature>
<feature type="transmembrane region" description="Helical" evidence="1">
    <location>
        <begin position="113"/>
        <end position="134"/>
    </location>
</feature>
<accession>A0A2G6KJA1</accession>
<dbReference type="InterPro" id="IPR048533">
    <property type="entry name" value="VUPS"/>
</dbReference>
<feature type="transmembrane region" description="Helical" evidence="1">
    <location>
        <begin position="187"/>
        <end position="211"/>
    </location>
</feature>
<protein>
    <submittedName>
        <fullName evidence="3">GGDEF domain-containing protein</fullName>
    </submittedName>
</protein>
<dbReference type="NCBIfam" id="TIGR00254">
    <property type="entry name" value="GGDEF"/>
    <property type="match status" value="1"/>
</dbReference>
<feature type="transmembrane region" description="Helical" evidence="1">
    <location>
        <begin position="146"/>
        <end position="167"/>
    </location>
</feature>
<dbReference type="Gene3D" id="3.30.70.270">
    <property type="match status" value="1"/>
</dbReference>
<dbReference type="SMART" id="SM00267">
    <property type="entry name" value="GGDEF"/>
    <property type="match status" value="1"/>
</dbReference>
<comment type="caution">
    <text evidence="3">The sequence shown here is derived from an EMBL/GenBank/DDBJ whole genome shotgun (WGS) entry which is preliminary data.</text>
</comment>
<dbReference type="PANTHER" id="PTHR45138:SF9">
    <property type="entry name" value="DIGUANYLATE CYCLASE DGCM-RELATED"/>
    <property type="match status" value="1"/>
</dbReference>
<proteinExistence type="predicted"/>
<dbReference type="FunFam" id="3.30.70.270:FF:000001">
    <property type="entry name" value="Diguanylate cyclase domain protein"/>
    <property type="match status" value="1"/>
</dbReference>
<dbReference type="PANTHER" id="PTHR45138">
    <property type="entry name" value="REGULATORY COMPONENTS OF SENSORY TRANSDUCTION SYSTEM"/>
    <property type="match status" value="1"/>
</dbReference>
<dbReference type="CDD" id="cd01949">
    <property type="entry name" value="GGDEF"/>
    <property type="match status" value="1"/>
</dbReference>
<feature type="domain" description="GGDEF" evidence="2">
    <location>
        <begin position="360"/>
        <end position="497"/>
    </location>
</feature>
<keyword evidence="1" id="KW-0812">Transmembrane</keyword>
<dbReference type="GO" id="GO:1902201">
    <property type="term" value="P:negative regulation of bacterial-type flagellum-dependent cell motility"/>
    <property type="evidence" value="ECO:0007669"/>
    <property type="project" value="TreeGrafter"/>
</dbReference>
<dbReference type="InterPro" id="IPR000160">
    <property type="entry name" value="GGDEF_dom"/>
</dbReference>
<dbReference type="GO" id="GO:0043709">
    <property type="term" value="P:cell adhesion involved in single-species biofilm formation"/>
    <property type="evidence" value="ECO:0007669"/>
    <property type="project" value="TreeGrafter"/>
</dbReference>
<keyword evidence="1" id="KW-1133">Transmembrane helix</keyword>